<evidence type="ECO:0000313" key="9">
    <source>
        <dbReference type="Proteomes" id="UP000058012"/>
    </source>
</evidence>
<evidence type="ECO:0000256" key="2">
    <source>
        <dbReference type="ARBA" id="ARBA00004117"/>
    </source>
</evidence>
<dbReference type="GO" id="GO:0030288">
    <property type="term" value="C:outer membrane-bounded periplasmic space"/>
    <property type="evidence" value="ECO:0007669"/>
    <property type="project" value="InterPro"/>
</dbReference>
<sequence>MTQLMGPNERVYALAQGQVVAGGYSFESDLNRQQRNYPTTATLEGGATVEAPVDAQILGNDGTVGFLLSEPDFGTANRIAETINARLGANIAMVQNADEVRVRYDGARPGFAWFMSRLEAVLVEPGQAARVVVNERTGTIVAGGAVRLSSVVIAQGDIRVRITGQRTASQPSFVGGYASDIASLVVTNTKLEVEQGQRDAVVSLPNTTVADLVLALTRAHVDTRGIISVLQAVKAAGALHAEIIVQ</sequence>
<dbReference type="PRINTS" id="PR01010">
    <property type="entry name" value="FLGPRINGFLGI"/>
</dbReference>
<dbReference type="STRING" id="1117702.AQZ52_17535"/>
<dbReference type="GO" id="GO:0009428">
    <property type="term" value="C:bacterial-type flagellum basal body, distal rod, P ring"/>
    <property type="evidence" value="ECO:0007669"/>
    <property type="project" value="InterPro"/>
</dbReference>
<dbReference type="InterPro" id="IPR001782">
    <property type="entry name" value="Flag_FlgI"/>
</dbReference>
<evidence type="ECO:0000256" key="5">
    <source>
        <dbReference type="ARBA" id="ARBA00022764"/>
    </source>
</evidence>
<dbReference type="Pfam" id="PF02119">
    <property type="entry name" value="FlgI"/>
    <property type="match status" value="1"/>
</dbReference>
<comment type="function">
    <text evidence="1">Assembles around the rod to form the L-ring and probably protects the motor/basal body from shearing forces during rotation.</text>
</comment>
<evidence type="ECO:0000256" key="3">
    <source>
        <dbReference type="ARBA" id="ARBA00019515"/>
    </source>
</evidence>
<keyword evidence="5" id="KW-0574">Periplasm</keyword>
<evidence type="ECO:0000256" key="6">
    <source>
        <dbReference type="ARBA" id="ARBA00023143"/>
    </source>
</evidence>
<gene>
    <name evidence="8" type="ORF">AQZ52_17535</name>
</gene>
<keyword evidence="6" id="KW-0975">Bacterial flagellum</keyword>
<dbReference type="Proteomes" id="UP000058012">
    <property type="component" value="Unassembled WGS sequence"/>
</dbReference>
<keyword evidence="9" id="KW-1185">Reference proteome</keyword>
<accession>A0A124JT99</accession>
<keyword evidence="8" id="KW-0282">Flagellum</keyword>
<dbReference type="GO" id="GO:0005198">
    <property type="term" value="F:structural molecule activity"/>
    <property type="evidence" value="ECO:0007669"/>
    <property type="project" value="InterPro"/>
</dbReference>
<comment type="caution">
    <text evidence="8">The sequence shown here is derived from an EMBL/GenBank/DDBJ whole genome shotgun (WGS) entry which is preliminary data.</text>
</comment>
<evidence type="ECO:0000256" key="7">
    <source>
        <dbReference type="ARBA" id="ARBA00032344"/>
    </source>
</evidence>
<keyword evidence="8" id="KW-0969">Cilium</keyword>
<evidence type="ECO:0000256" key="4">
    <source>
        <dbReference type="ARBA" id="ARBA00022729"/>
    </source>
</evidence>
<dbReference type="PANTHER" id="PTHR30381">
    <property type="entry name" value="FLAGELLAR P-RING PERIPLASMIC PROTEIN FLGI"/>
    <property type="match status" value="1"/>
</dbReference>
<name>A0A124JT99_9SPHN</name>
<evidence type="ECO:0000313" key="8">
    <source>
        <dbReference type="EMBL" id="KUR69965.1"/>
    </source>
</evidence>
<dbReference type="PANTHER" id="PTHR30381:SF0">
    <property type="entry name" value="FLAGELLAR P-RING PROTEIN"/>
    <property type="match status" value="1"/>
</dbReference>
<proteinExistence type="predicted"/>
<keyword evidence="4" id="KW-0732">Signal</keyword>
<dbReference type="EMBL" id="LLZS01000011">
    <property type="protein sequence ID" value="KUR69965.1"/>
    <property type="molecule type" value="Genomic_DNA"/>
</dbReference>
<keyword evidence="8" id="KW-0966">Cell projection</keyword>
<evidence type="ECO:0000256" key="1">
    <source>
        <dbReference type="ARBA" id="ARBA00002591"/>
    </source>
</evidence>
<reference evidence="8 9" key="1">
    <citation type="submission" date="2015-10" db="EMBL/GenBank/DDBJ databases">
        <title>Draft genome sequence of Novosphingobium fuchskuhlense DSM 25065 isolated from a surface water sample of the southwest basin of Lake Grosse Fuchskuhle.</title>
        <authorList>
            <person name="Ruckert C."/>
            <person name="Winkler A."/>
            <person name="Glaeser J."/>
            <person name="Grossart H.-P."/>
            <person name="Kalinowski J."/>
            <person name="Glaeser S."/>
        </authorList>
    </citation>
    <scope>NUCLEOTIDE SEQUENCE [LARGE SCALE GENOMIC DNA]</scope>
    <source>
        <strain evidence="8 9">FNE08-7</strain>
    </source>
</reference>
<dbReference type="AlphaFoldDB" id="A0A124JT99"/>
<dbReference type="GO" id="GO:0071973">
    <property type="term" value="P:bacterial-type flagellum-dependent cell motility"/>
    <property type="evidence" value="ECO:0007669"/>
    <property type="project" value="InterPro"/>
</dbReference>
<organism evidence="8 9">
    <name type="scientific">Novosphingobium fuchskuhlense</name>
    <dbReference type="NCBI Taxonomy" id="1117702"/>
    <lineage>
        <taxon>Bacteria</taxon>
        <taxon>Pseudomonadati</taxon>
        <taxon>Pseudomonadota</taxon>
        <taxon>Alphaproteobacteria</taxon>
        <taxon>Sphingomonadales</taxon>
        <taxon>Sphingomonadaceae</taxon>
        <taxon>Novosphingobium</taxon>
    </lineage>
</organism>
<comment type="subcellular location">
    <subcellularLocation>
        <location evidence="2">Bacterial flagellum basal body</location>
    </subcellularLocation>
</comment>
<protein>
    <recommendedName>
        <fullName evidence="3">Flagellar P-ring protein</fullName>
    </recommendedName>
    <alternativeName>
        <fullName evidence="7">Basal body P-ring protein</fullName>
    </alternativeName>
</protein>